<name>A0AAV4M3P8_CAEEX</name>
<proteinExistence type="predicted"/>
<keyword evidence="2" id="KW-1185">Reference proteome</keyword>
<sequence length="124" mass="14318">MLDDIISEKTFESAFSNRHRLMTSSISLVNFEGEEENGPFPVQPELLPILKFRASRGLKKTLLWTDSTYEGKSRNLPSNKAKLNNKFETLEQCRYLHGENVDSIVTMFKKSLDYEFGSMENLTF</sequence>
<reference evidence="1 2" key="1">
    <citation type="submission" date="2021-06" db="EMBL/GenBank/DDBJ databases">
        <title>Caerostris extrusa draft genome.</title>
        <authorList>
            <person name="Kono N."/>
            <person name="Arakawa K."/>
        </authorList>
    </citation>
    <scope>NUCLEOTIDE SEQUENCE [LARGE SCALE GENOMIC DNA]</scope>
</reference>
<evidence type="ECO:0000313" key="1">
    <source>
        <dbReference type="EMBL" id="GIX66696.1"/>
    </source>
</evidence>
<accession>A0AAV4M3P8</accession>
<dbReference type="AlphaFoldDB" id="A0AAV4M3P8"/>
<dbReference type="EMBL" id="BPLR01001814">
    <property type="protein sequence ID" value="GIX66696.1"/>
    <property type="molecule type" value="Genomic_DNA"/>
</dbReference>
<gene>
    <name evidence="1" type="ORF">CEXT_533511</name>
</gene>
<protein>
    <submittedName>
        <fullName evidence="1">Uncharacterized protein</fullName>
    </submittedName>
</protein>
<organism evidence="1 2">
    <name type="scientific">Caerostris extrusa</name>
    <name type="common">Bark spider</name>
    <name type="synonym">Caerostris bankana</name>
    <dbReference type="NCBI Taxonomy" id="172846"/>
    <lineage>
        <taxon>Eukaryota</taxon>
        <taxon>Metazoa</taxon>
        <taxon>Ecdysozoa</taxon>
        <taxon>Arthropoda</taxon>
        <taxon>Chelicerata</taxon>
        <taxon>Arachnida</taxon>
        <taxon>Araneae</taxon>
        <taxon>Araneomorphae</taxon>
        <taxon>Entelegynae</taxon>
        <taxon>Araneoidea</taxon>
        <taxon>Araneidae</taxon>
        <taxon>Caerostris</taxon>
    </lineage>
</organism>
<dbReference type="Proteomes" id="UP001054945">
    <property type="component" value="Unassembled WGS sequence"/>
</dbReference>
<evidence type="ECO:0000313" key="2">
    <source>
        <dbReference type="Proteomes" id="UP001054945"/>
    </source>
</evidence>
<comment type="caution">
    <text evidence="1">The sequence shown here is derived from an EMBL/GenBank/DDBJ whole genome shotgun (WGS) entry which is preliminary data.</text>
</comment>